<organism evidence="10 11">
    <name type="scientific">Steccherinum ochraceum</name>
    <dbReference type="NCBI Taxonomy" id="92696"/>
    <lineage>
        <taxon>Eukaryota</taxon>
        <taxon>Fungi</taxon>
        <taxon>Dikarya</taxon>
        <taxon>Basidiomycota</taxon>
        <taxon>Agaricomycotina</taxon>
        <taxon>Agaricomycetes</taxon>
        <taxon>Polyporales</taxon>
        <taxon>Steccherinaceae</taxon>
        <taxon>Steccherinum</taxon>
    </lineage>
</organism>
<dbReference type="InterPro" id="IPR002470">
    <property type="entry name" value="Peptidase_S9A"/>
</dbReference>
<dbReference type="PANTHER" id="PTHR42881">
    <property type="entry name" value="PROLYL ENDOPEPTIDASE"/>
    <property type="match status" value="1"/>
</dbReference>
<comment type="subunit">
    <text evidence="3">Monomer.</text>
</comment>
<keyword evidence="5 7" id="KW-0378">Hydrolase</keyword>
<dbReference type="Pfam" id="PF02897">
    <property type="entry name" value="Peptidase_S9_N"/>
    <property type="match status" value="1"/>
</dbReference>
<dbReference type="PROSITE" id="PS00708">
    <property type="entry name" value="PRO_ENDOPEP_SER"/>
    <property type="match status" value="1"/>
</dbReference>
<protein>
    <recommendedName>
        <fullName evidence="7">Prolyl endopeptidase</fullName>
        <ecNumber evidence="7">3.4.21.-</ecNumber>
    </recommendedName>
</protein>
<dbReference type="FunFam" id="3.40.50.1820:FF:000005">
    <property type="entry name" value="Prolyl endopeptidase"/>
    <property type="match status" value="1"/>
</dbReference>
<dbReference type="STRING" id="92696.A0A4R0R0L7"/>
<keyword evidence="11" id="KW-1185">Reference proteome</keyword>
<evidence type="ECO:0000259" key="9">
    <source>
        <dbReference type="Pfam" id="PF02897"/>
    </source>
</evidence>
<evidence type="ECO:0000313" key="11">
    <source>
        <dbReference type="Proteomes" id="UP000292702"/>
    </source>
</evidence>
<evidence type="ECO:0000259" key="8">
    <source>
        <dbReference type="Pfam" id="PF00326"/>
    </source>
</evidence>
<evidence type="ECO:0000256" key="6">
    <source>
        <dbReference type="ARBA" id="ARBA00022825"/>
    </source>
</evidence>
<reference evidence="10 11" key="1">
    <citation type="submission" date="2018-11" db="EMBL/GenBank/DDBJ databases">
        <title>Genome assembly of Steccherinum ochraceum LE-BIN_3174, the white-rot fungus of the Steccherinaceae family (The Residual Polyporoid clade, Polyporales, Basidiomycota).</title>
        <authorList>
            <person name="Fedorova T.V."/>
            <person name="Glazunova O.A."/>
            <person name="Landesman E.O."/>
            <person name="Moiseenko K.V."/>
            <person name="Psurtseva N.V."/>
            <person name="Savinova O.S."/>
            <person name="Shakhova N.V."/>
            <person name="Tyazhelova T.V."/>
            <person name="Vasina D.V."/>
        </authorList>
    </citation>
    <scope>NUCLEOTIDE SEQUENCE [LARGE SCALE GENOMIC DNA]</scope>
    <source>
        <strain evidence="10 11">LE-BIN_3174</strain>
    </source>
</reference>
<feature type="domain" description="Peptidase S9 prolyl oligopeptidase catalytic" evidence="8">
    <location>
        <begin position="533"/>
        <end position="755"/>
    </location>
</feature>
<feature type="domain" description="Peptidase S9A N-terminal" evidence="9">
    <location>
        <begin position="14"/>
        <end position="450"/>
    </location>
</feature>
<evidence type="ECO:0000256" key="1">
    <source>
        <dbReference type="ARBA" id="ARBA00001070"/>
    </source>
</evidence>
<dbReference type="PANTHER" id="PTHR42881:SF2">
    <property type="entry name" value="PROLYL ENDOPEPTIDASE"/>
    <property type="match status" value="1"/>
</dbReference>
<dbReference type="InterPro" id="IPR051167">
    <property type="entry name" value="Prolyl_oligopep/macrocyclase"/>
</dbReference>
<dbReference type="GO" id="GO:0006508">
    <property type="term" value="P:proteolysis"/>
    <property type="evidence" value="ECO:0007669"/>
    <property type="project" value="UniProtKB-KW"/>
</dbReference>
<dbReference type="Gene3D" id="3.40.50.1820">
    <property type="entry name" value="alpha/beta hydrolase"/>
    <property type="match status" value="1"/>
</dbReference>
<dbReference type="GO" id="GO:0005829">
    <property type="term" value="C:cytosol"/>
    <property type="evidence" value="ECO:0007669"/>
    <property type="project" value="TreeGrafter"/>
</dbReference>
<dbReference type="OrthoDB" id="248387at2759"/>
<dbReference type="Gene3D" id="2.130.10.120">
    <property type="entry name" value="Prolyl oligopeptidase, N-terminal domain"/>
    <property type="match status" value="1"/>
</dbReference>
<name>A0A4R0R0L7_9APHY</name>
<keyword evidence="6 7" id="KW-0720">Serine protease</keyword>
<dbReference type="GO" id="GO:0070012">
    <property type="term" value="F:oligopeptidase activity"/>
    <property type="evidence" value="ECO:0007669"/>
    <property type="project" value="TreeGrafter"/>
</dbReference>
<evidence type="ECO:0000256" key="3">
    <source>
        <dbReference type="ARBA" id="ARBA00011245"/>
    </source>
</evidence>
<evidence type="ECO:0000256" key="4">
    <source>
        <dbReference type="ARBA" id="ARBA00022670"/>
    </source>
</evidence>
<sequence length="760" mass="84149">MPIPATPWIPSRYPAARRSDHVDVYKSEEKGEVRVPDPYNWLEQDSEETVQWTSSQTEFTREYLDQNPERQELEDEIRKSMDYAKFTSPSLKGDGRWYWSYNSGLQAQSVIYRSEGRTLPDVSGEGPGGKVFFDSNLLSADGTSALSDHAFSHSGEYFAYGISTAGSDFSTIYVRPTSSSLVPVEGTTVTHHEGRLQDEVKFVKFSSITWTRDSKGFFYQRFPATEAAGVAAGDASGIQTGSDLSAALYYHRVGTLQSEDVLVMKDEANPTWIFGAEVSEVDGRYLILSILRDTSWRNSVWIADLEKQAIGQDLQWNKVVDGFDARYKYIANNGSVFYFHTNQDAPQFKAVSVDISAPLSERTWKEVIPEDSGANLENVVAVGGDSLAAVYKRNVKDEIYLYDFQGQRITRLAPDFVGSVVLSGRRDQDHFFATLTGFTSPGTVIRYDFTAPLGADAADHSKRWSVYRTTHVQGLDLDKFESSQVWYESKDGTKVPMFVVKHKNTPFDGTAPAVQYGYGGFAIPLPPFFEPSILTFLQKYGVILAVPSIRGGGEFGDSWHQAAIRENKACYMSNFVVNVIDNFDDFIAATEYLVENKFAAPGKVVLNGGSNGGLLVAACLEQAPEGLLGAAVAEVGVHDLLKFPDFTIGWAYMSDYGNPKDAHDFDFIHKISPVHNVPTDKALPPTLLLTADHDDRCVPMHSYKMAATLQHTLPQNPHPLLLRVDKMAGHGVGKSTDQTIQEAADKWGFVAQSLGLKARS</sequence>
<evidence type="ECO:0000256" key="7">
    <source>
        <dbReference type="RuleBase" id="RU368024"/>
    </source>
</evidence>
<dbReference type="AlphaFoldDB" id="A0A4R0R0L7"/>
<dbReference type="EMBL" id="RWJN01000625">
    <property type="protein sequence ID" value="TCD60280.1"/>
    <property type="molecule type" value="Genomic_DNA"/>
</dbReference>
<gene>
    <name evidence="10" type="ORF">EIP91_010432</name>
</gene>
<accession>A0A4R0R0L7</accession>
<dbReference type="Pfam" id="PF00326">
    <property type="entry name" value="Peptidase_S9"/>
    <property type="match status" value="1"/>
</dbReference>
<comment type="similarity">
    <text evidence="2 7">Belongs to the peptidase S9A family.</text>
</comment>
<comment type="caution">
    <text evidence="10">The sequence shown here is derived from an EMBL/GenBank/DDBJ whole genome shotgun (WGS) entry which is preliminary data.</text>
</comment>
<dbReference type="InterPro" id="IPR002471">
    <property type="entry name" value="Pept_S9_AS"/>
</dbReference>
<dbReference type="SUPFAM" id="SSF53474">
    <property type="entry name" value="alpha/beta-Hydrolases"/>
    <property type="match status" value="1"/>
</dbReference>
<proteinExistence type="inferred from homology"/>
<dbReference type="EC" id="3.4.21.-" evidence="7"/>
<dbReference type="SUPFAM" id="SSF50993">
    <property type="entry name" value="Peptidase/esterase 'gauge' domain"/>
    <property type="match status" value="1"/>
</dbReference>
<dbReference type="GO" id="GO:0004252">
    <property type="term" value="F:serine-type endopeptidase activity"/>
    <property type="evidence" value="ECO:0007669"/>
    <property type="project" value="UniProtKB-UniRule"/>
</dbReference>
<evidence type="ECO:0000313" key="10">
    <source>
        <dbReference type="EMBL" id="TCD60280.1"/>
    </source>
</evidence>
<dbReference type="PRINTS" id="PR00862">
    <property type="entry name" value="PROLIGOPTASE"/>
</dbReference>
<evidence type="ECO:0000256" key="2">
    <source>
        <dbReference type="ARBA" id="ARBA00005228"/>
    </source>
</evidence>
<evidence type="ECO:0000256" key="5">
    <source>
        <dbReference type="ARBA" id="ARBA00022801"/>
    </source>
</evidence>
<comment type="catalytic activity">
    <reaction evidence="1">
        <text>Hydrolysis of Pro-|-Xaa &gt;&gt; Ala-|-Xaa in oligopeptides.</text>
        <dbReference type="EC" id="3.4.21.26"/>
    </reaction>
</comment>
<dbReference type="InterPro" id="IPR001375">
    <property type="entry name" value="Peptidase_S9_cat"/>
</dbReference>
<dbReference type="InterPro" id="IPR029058">
    <property type="entry name" value="AB_hydrolase_fold"/>
</dbReference>
<keyword evidence="4 7" id="KW-0645">Protease</keyword>
<dbReference type="FunFam" id="2.130.10.120:FF:000001">
    <property type="entry name" value="Prolyl endopeptidase"/>
    <property type="match status" value="1"/>
</dbReference>
<dbReference type="Proteomes" id="UP000292702">
    <property type="component" value="Unassembled WGS sequence"/>
</dbReference>
<dbReference type="InterPro" id="IPR023302">
    <property type="entry name" value="Pept_S9A_N"/>
</dbReference>